<accession>A0A2K3KFL5</accession>
<name>A0A2K3KFL5_TRIPR</name>
<evidence type="ECO:0000313" key="2">
    <source>
        <dbReference type="Proteomes" id="UP000236291"/>
    </source>
</evidence>
<reference evidence="1 2" key="1">
    <citation type="journal article" date="2014" name="Am. J. Bot.">
        <title>Genome assembly and annotation for red clover (Trifolium pratense; Fabaceae).</title>
        <authorList>
            <person name="Istvanek J."/>
            <person name="Jaros M."/>
            <person name="Krenek A."/>
            <person name="Repkova J."/>
        </authorList>
    </citation>
    <scope>NUCLEOTIDE SEQUENCE [LARGE SCALE GENOMIC DNA]</scope>
    <source>
        <strain evidence="2">cv. Tatra</strain>
        <tissue evidence="1">Young leaves</tissue>
    </source>
</reference>
<protein>
    <submittedName>
        <fullName evidence="1">Uncharacterized protein</fullName>
    </submittedName>
</protein>
<dbReference type="AlphaFoldDB" id="A0A2K3KFL5"/>
<gene>
    <name evidence="1" type="ORF">L195_g062430</name>
</gene>
<dbReference type="Proteomes" id="UP000236291">
    <property type="component" value="Unassembled WGS sequence"/>
</dbReference>
<organism evidence="1 2">
    <name type="scientific">Trifolium pratense</name>
    <name type="common">Red clover</name>
    <dbReference type="NCBI Taxonomy" id="57577"/>
    <lineage>
        <taxon>Eukaryota</taxon>
        <taxon>Viridiplantae</taxon>
        <taxon>Streptophyta</taxon>
        <taxon>Embryophyta</taxon>
        <taxon>Tracheophyta</taxon>
        <taxon>Spermatophyta</taxon>
        <taxon>Magnoliopsida</taxon>
        <taxon>eudicotyledons</taxon>
        <taxon>Gunneridae</taxon>
        <taxon>Pentapetalae</taxon>
        <taxon>rosids</taxon>
        <taxon>fabids</taxon>
        <taxon>Fabales</taxon>
        <taxon>Fabaceae</taxon>
        <taxon>Papilionoideae</taxon>
        <taxon>50 kb inversion clade</taxon>
        <taxon>NPAAA clade</taxon>
        <taxon>Hologalegina</taxon>
        <taxon>IRL clade</taxon>
        <taxon>Trifolieae</taxon>
        <taxon>Trifolium</taxon>
    </lineage>
</organism>
<reference evidence="1 2" key="2">
    <citation type="journal article" date="2017" name="Front. Plant Sci.">
        <title>Gene Classification and Mining of Molecular Markers Useful in Red Clover (Trifolium pratense) Breeding.</title>
        <authorList>
            <person name="Istvanek J."/>
            <person name="Dluhosova J."/>
            <person name="Dluhos P."/>
            <person name="Patkova L."/>
            <person name="Nedelnik J."/>
            <person name="Repkova J."/>
        </authorList>
    </citation>
    <scope>NUCLEOTIDE SEQUENCE [LARGE SCALE GENOMIC DNA]</scope>
    <source>
        <strain evidence="2">cv. Tatra</strain>
        <tissue evidence="1">Young leaves</tissue>
    </source>
</reference>
<feature type="non-terminal residue" evidence="1">
    <location>
        <position position="26"/>
    </location>
</feature>
<comment type="caution">
    <text evidence="1">The sequence shown here is derived from an EMBL/GenBank/DDBJ whole genome shotgun (WGS) entry which is preliminary data.</text>
</comment>
<evidence type="ECO:0000313" key="1">
    <source>
        <dbReference type="EMBL" id="PNX65094.1"/>
    </source>
</evidence>
<proteinExistence type="predicted"/>
<dbReference type="EMBL" id="ASHM01174582">
    <property type="protein sequence ID" value="PNX65094.1"/>
    <property type="molecule type" value="Genomic_DNA"/>
</dbReference>
<sequence length="26" mass="3084">MLKICTESENLVLQVKLSLRHDGYHR</sequence>